<gene>
    <name evidence="2" type="ORF">NDU88_007900</name>
</gene>
<organism evidence="2 3">
    <name type="scientific">Pleurodeles waltl</name>
    <name type="common">Iberian ribbed newt</name>
    <dbReference type="NCBI Taxonomy" id="8319"/>
    <lineage>
        <taxon>Eukaryota</taxon>
        <taxon>Metazoa</taxon>
        <taxon>Chordata</taxon>
        <taxon>Craniata</taxon>
        <taxon>Vertebrata</taxon>
        <taxon>Euteleostomi</taxon>
        <taxon>Amphibia</taxon>
        <taxon>Batrachia</taxon>
        <taxon>Caudata</taxon>
        <taxon>Salamandroidea</taxon>
        <taxon>Salamandridae</taxon>
        <taxon>Pleurodelinae</taxon>
        <taxon>Pleurodeles</taxon>
    </lineage>
</organism>
<comment type="caution">
    <text evidence="2">The sequence shown here is derived from an EMBL/GenBank/DDBJ whole genome shotgun (WGS) entry which is preliminary data.</text>
</comment>
<evidence type="ECO:0000313" key="2">
    <source>
        <dbReference type="EMBL" id="KAJ1155165.1"/>
    </source>
</evidence>
<protein>
    <submittedName>
        <fullName evidence="2">Uncharacterized protein</fullName>
    </submittedName>
</protein>
<feature type="region of interest" description="Disordered" evidence="1">
    <location>
        <begin position="48"/>
        <end position="68"/>
    </location>
</feature>
<dbReference type="EMBL" id="JANPWB010000009">
    <property type="protein sequence ID" value="KAJ1155165.1"/>
    <property type="molecule type" value="Genomic_DNA"/>
</dbReference>
<accession>A0AAV7RW70</accession>
<name>A0AAV7RW70_PLEWA</name>
<dbReference type="AlphaFoldDB" id="A0AAV7RW70"/>
<proteinExistence type="predicted"/>
<dbReference type="Proteomes" id="UP001066276">
    <property type="component" value="Chromosome 5"/>
</dbReference>
<evidence type="ECO:0000256" key="1">
    <source>
        <dbReference type="SAM" id="MobiDB-lite"/>
    </source>
</evidence>
<sequence length="68" mass="7299">MEYIFRANKLAVECESFGVRLIGYGSACECQGQSDVLGSVPDPGAGTLVGRAHEGWGPAHPPRRLRVE</sequence>
<evidence type="ECO:0000313" key="3">
    <source>
        <dbReference type="Proteomes" id="UP001066276"/>
    </source>
</evidence>
<keyword evidence="3" id="KW-1185">Reference proteome</keyword>
<reference evidence="2" key="1">
    <citation type="journal article" date="2022" name="bioRxiv">
        <title>Sequencing and chromosome-scale assembly of the giantPleurodeles waltlgenome.</title>
        <authorList>
            <person name="Brown T."/>
            <person name="Elewa A."/>
            <person name="Iarovenko S."/>
            <person name="Subramanian E."/>
            <person name="Araus A.J."/>
            <person name="Petzold A."/>
            <person name="Susuki M."/>
            <person name="Suzuki K.-i.T."/>
            <person name="Hayashi T."/>
            <person name="Toyoda A."/>
            <person name="Oliveira C."/>
            <person name="Osipova E."/>
            <person name="Leigh N.D."/>
            <person name="Simon A."/>
            <person name="Yun M.H."/>
        </authorList>
    </citation>
    <scope>NUCLEOTIDE SEQUENCE</scope>
    <source>
        <strain evidence="2">20211129_DDA</strain>
        <tissue evidence="2">Liver</tissue>
    </source>
</reference>